<reference evidence="1 2" key="1">
    <citation type="submission" date="2019-06" db="EMBL/GenBank/DDBJ databases">
        <title>A chromosomal-level reference genome of Carpinus fangiana (Coryloideae, Betulaceae).</title>
        <authorList>
            <person name="Yang X."/>
            <person name="Wang Z."/>
            <person name="Zhang L."/>
            <person name="Hao G."/>
            <person name="Liu J."/>
            <person name="Yang Y."/>
        </authorList>
    </citation>
    <scope>NUCLEOTIDE SEQUENCE [LARGE SCALE GENOMIC DNA]</scope>
    <source>
        <strain evidence="1">Cfa_2016G</strain>
        <tissue evidence="1">Leaf</tissue>
    </source>
</reference>
<keyword evidence="2" id="KW-1185">Reference proteome</keyword>
<organism evidence="1 2">
    <name type="scientific">Carpinus fangiana</name>
    <dbReference type="NCBI Taxonomy" id="176857"/>
    <lineage>
        <taxon>Eukaryota</taxon>
        <taxon>Viridiplantae</taxon>
        <taxon>Streptophyta</taxon>
        <taxon>Embryophyta</taxon>
        <taxon>Tracheophyta</taxon>
        <taxon>Spermatophyta</taxon>
        <taxon>Magnoliopsida</taxon>
        <taxon>eudicotyledons</taxon>
        <taxon>Gunneridae</taxon>
        <taxon>Pentapetalae</taxon>
        <taxon>rosids</taxon>
        <taxon>fabids</taxon>
        <taxon>Fagales</taxon>
        <taxon>Betulaceae</taxon>
        <taxon>Carpinus</taxon>
    </lineage>
</organism>
<evidence type="ECO:0000313" key="1">
    <source>
        <dbReference type="EMBL" id="KAE8124481.1"/>
    </source>
</evidence>
<gene>
    <name evidence="1" type="ORF">FH972_019363</name>
</gene>
<proteinExistence type="predicted"/>
<dbReference type="AlphaFoldDB" id="A0A5N6RSW2"/>
<protein>
    <submittedName>
        <fullName evidence="1">Uncharacterized protein</fullName>
    </submittedName>
</protein>
<sequence>MEPTKWQQPTEGLTRAAKVSELLHHLMKPLQPESLAICEAEDPAMDPTPPSCNLWKLGGRKGLAALDFKIFSEKP</sequence>
<dbReference type="Proteomes" id="UP000327013">
    <property type="component" value="Chromosome 8"/>
</dbReference>
<name>A0A5N6RSW2_9ROSI</name>
<evidence type="ECO:0000313" key="2">
    <source>
        <dbReference type="Proteomes" id="UP000327013"/>
    </source>
</evidence>
<accession>A0A5N6RSW2</accession>
<dbReference type="OrthoDB" id="514967at2759"/>
<dbReference type="EMBL" id="CM017328">
    <property type="protein sequence ID" value="KAE8124481.1"/>
    <property type="molecule type" value="Genomic_DNA"/>
</dbReference>